<feature type="region of interest" description="Disordered" evidence="1">
    <location>
        <begin position="1"/>
        <end position="27"/>
    </location>
</feature>
<dbReference type="Proteomes" id="UP000397656">
    <property type="component" value="Chromosome 2"/>
</dbReference>
<evidence type="ECO:0000313" key="3">
    <source>
        <dbReference type="Proteomes" id="UP000397656"/>
    </source>
</evidence>
<evidence type="ECO:0000313" key="2">
    <source>
        <dbReference type="EMBL" id="QOT80654.1"/>
    </source>
</evidence>
<dbReference type="EMBL" id="CP062804">
    <property type="protein sequence ID" value="QOT80654.1"/>
    <property type="molecule type" value="Genomic_DNA"/>
</dbReference>
<feature type="region of interest" description="Disordered" evidence="1">
    <location>
        <begin position="58"/>
        <end position="77"/>
    </location>
</feature>
<protein>
    <submittedName>
        <fullName evidence="2">Uncharacterized protein</fullName>
    </submittedName>
</protein>
<evidence type="ECO:0000256" key="1">
    <source>
        <dbReference type="SAM" id="MobiDB-lite"/>
    </source>
</evidence>
<dbReference type="GeneID" id="98404166"/>
<accession>A0A7M2H6R1</accession>
<gene>
    <name evidence="2" type="ORF">F7R26_024825</name>
</gene>
<proteinExistence type="predicted"/>
<name>A0A7M2H6R1_9BURK</name>
<reference evidence="2 3" key="1">
    <citation type="submission" date="2020-10" db="EMBL/GenBank/DDBJ databases">
        <title>Complete genome sequence of Cupriavidus basilensis CCUG 49340T.</title>
        <authorList>
            <person name="Salva-Serra F."/>
            <person name="Donoso R.A."/>
            <person name="Cho K.H."/>
            <person name="Yoo J.A."/>
            <person name="Lee K."/>
            <person name="Yoon S.-H."/>
            <person name="Perez-Pantoja D."/>
            <person name="Moore E.R.B."/>
        </authorList>
    </citation>
    <scope>NUCLEOTIDE SEQUENCE [LARGE SCALE GENOMIC DNA]</scope>
    <source>
        <strain evidence="3">CCUG 49340</strain>
    </source>
</reference>
<dbReference type="AlphaFoldDB" id="A0A7M2H6R1"/>
<sequence>MPAAETDEQQPASHRRHAHGGGGEGQALQAGVVAGPALLNVSRCSAWIALLGRVEMGKRVDDRTRLPEEQEHAEQEH</sequence>
<dbReference type="RefSeq" id="WP_170301910.1">
    <property type="nucleotide sequence ID" value="NZ_CP062804.1"/>
</dbReference>
<organism evidence="2 3">
    <name type="scientific">Cupriavidus basilensis</name>
    <dbReference type="NCBI Taxonomy" id="68895"/>
    <lineage>
        <taxon>Bacteria</taxon>
        <taxon>Pseudomonadati</taxon>
        <taxon>Pseudomonadota</taxon>
        <taxon>Betaproteobacteria</taxon>
        <taxon>Burkholderiales</taxon>
        <taxon>Burkholderiaceae</taxon>
        <taxon>Cupriavidus</taxon>
    </lineage>
</organism>